<feature type="domain" description="F-box associated beta-propeller type 1" evidence="1">
    <location>
        <begin position="131"/>
        <end position="294"/>
    </location>
</feature>
<dbReference type="Proteomes" id="UP000030689">
    <property type="component" value="Unassembled WGS sequence"/>
</dbReference>
<dbReference type="InterPro" id="IPR006527">
    <property type="entry name" value="F-box-assoc_dom_typ1"/>
</dbReference>
<evidence type="ECO:0000259" key="1">
    <source>
        <dbReference type="Pfam" id="PF07734"/>
    </source>
</evidence>
<dbReference type="NCBIfam" id="TIGR01640">
    <property type="entry name" value="F_box_assoc_1"/>
    <property type="match status" value="1"/>
</dbReference>
<dbReference type="Pfam" id="PF07734">
    <property type="entry name" value="FBA_1"/>
    <property type="match status" value="1"/>
</dbReference>
<gene>
    <name evidence="2" type="ORF">EUTSA_v10001844mg</name>
</gene>
<dbReference type="InterPro" id="IPR017451">
    <property type="entry name" value="F-box-assoc_interact_dom"/>
</dbReference>
<evidence type="ECO:0000313" key="3">
    <source>
        <dbReference type="Proteomes" id="UP000030689"/>
    </source>
</evidence>
<dbReference type="AlphaFoldDB" id="V4L943"/>
<proteinExistence type="predicted"/>
<dbReference type="Gramene" id="ESQ38882">
    <property type="protein sequence ID" value="ESQ38882"/>
    <property type="gene ID" value="EUTSA_v10001844mg"/>
</dbReference>
<name>V4L943_EUTSA</name>
<protein>
    <recommendedName>
        <fullName evidence="1">F-box associated beta-propeller type 1 domain-containing protein</fullName>
    </recommendedName>
</protein>
<reference evidence="2 3" key="1">
    <citation type="journal article" date="2013" name="Front. Plant Sci.">
        <title>The Reference Genome of the Halophytic Plant Eutrema salsugineum.</title>
        <authorList>
            <person name="Yang R."/>
            <person name="Jarvis D.E."/>
            <person name="Chen H."/>
            <person name="Beilstein M.A."/>
            <person name="Grimwood J."/>
            <person name="Jenkins J."/>
            <person name="Shu S."/>
            <person name="Prochnik S."/>
            <person name="Xin M."/>
            <person name="Ma C."/>
            <person name="Schmutz J."/>
            <person name="Wing R.A."/>
            <person name="Mitchell-Olds T."/>
            <person name="Schumaker K.S."/>
            <person name="Wang X."/>
        </authorList>
    </citation>
    <scope>NUCLEOTIDE SEQUENCE [LARGE SCALE GENOMIC DNA]</scope>
</reference>
<keyword evidence="3" id="KW-1185">Reference proteome</keyword>
<evidence type="ECO:0000313" key="2">
    <source>
        <dbReference type="EMBL" id="ESQ38882.1"/>
    </source>
</evidence>
<dbReference type="EMBL" id="KI517488">
    <property type="protein sequence ID" value="ESQ38882.1"/>
    <property type="molecule type" value="Genomic_DNA"/>
</dbReference>
<organism evidence="2 3">
    <name type="scientific">Eutrema salsugineum</name>
    <name type="common">Saltwater cress</name>
    <name type="synonym">Sisymbrium salsugineum</name>
    <dbReference type="NCBI Taxonomy" id="72664"/>
    <lineage>
        <taxon>Eukaryota</taxon>
        <taxon>Viridiplantae</taxon>
        <taxon>Streptophyta</taxon>
        <taxon>Embryophyta</taxon>
        <taxon>Tracheophyta</taxon>
        <taxon>Spermatophyta</taxon>
        <taxon>Magnoliopsida</taxon>
        <taxon>eudicotyledons</taxon>
        <taxon>Gunneridae</taxon>
        <taxon>Pentapetalae</taxon>
        <taxon>rosids</taxon>
        <taxon>malvids</taxon>
        <taxon>Brassicales</taxon>
        <taxon>Brassicaceae</taxon>
        <taxon>Eutremeae</taxon>
        <taxon>Eutrema</taxon>
    </lineage>
</organism>
<accession>V4L943</accession>
<sequence>MSQHEEQFSGTSPRYNPPTLVLHSKIEYGTRNTFTPSISFASRSYFCKTSFLCTISDHLVTRTSPCSFPDTRISCSLRRDSCGGSAETQSLEPFVASVLWGLSTAFSSVLSTIASFLHRHRDLHRCLSFLRVLYNAPNVDNYKTRFHGVSLKCNTYWLAYNYTDYSLFLLNFDFTREKFKRLDIPRYRGCWKLSVVREEELSVLSKQKYSLEVEIWVTKKIDTEAEFSWSKSFVVDLHCAGGRVYVFTSLSIDEEKKVVLCSTFRNGEYHTETIVLQDKFCLFIFNYVPSLVPIQ</sequence>
<dbReference type="KEGG" id="eus:EUTSA_v10001844mg"/>